<sequence length="139" mass="15255">MDYKKFNGKILLRLDKGDEITESVSKVCTENNVKFASIDGIGACGSATLGYYEPDTKVFTKKVFDKGDYEIISLIGNFSLCDGKPYVHMHISISGSDYRVFGGHLISAVISITGEILLTPVGDVSKKYDSNVRAEIIDF</sequence>
<evidence type="ECO:0000313" key="3">
    <source>
        <dbReference type="Proteomes" id="UP001565220"/>
    </source>
</evidence>
<proteinExistence type="predicted"/>
<reference evidence="2 3" key="1">
    <citation type="submission" date="2024-08" db="EMBL/GenBank/DDBJ databases">
        <title>Clostridium lapicellarii sp. nov., and Clostridium renhuaiense sp. nov., two species isolated from the mud in a fermentation cellar used for producing sauce-flavour Chinese liquors.</title>
        <authorList>
            <person name="Yang F."/>
            <person name="Wang H."/>
            <person name="Chen L.Q."/>
            <person name="Zhou N."/>
            <person name="Lu J.J."/>
            <person name="Pu X.X."/>
            <person name="Wan B."/>
            <person name="Wang L."/>
            <person name="Liu S.J."/>
        </authorList>
    </citation>
    <scope>NUCLEOTIDE SEQUENCE [LARGE SCALE GENOMIC DNA]</scope>
    <source>
        <strain evidence="2 3">MT-113</strain>
    </source>
</reference>
<dbReference type="SUPFAM" id="SSF117856">
    <property type="entry name" value="AF0104/ALDC/Ptd012-like"/>
    <property type="match status" value="1"/>
</dbReference>
<dbReference type="Pfam" id="PF03479">
    <property type="entry name" value="PCC"/>
    <property type="match status" value="1"/>
</dbReference>
<dbReference type="PANTHER" id="PTHR34988">
    <property type="entry name" value="PROTEIN, PUTATIVE-RELATED"/>
    <property type="match status" value="1"/>
</dbReference>
<dbReference type="Proteomes" id="UP001565220">
    <property type="component" value="Unassembled WGS sequence"/>
</dbReference>
<dbReference type="CDD" id="cd11378">
    <property type="entry name" value="DUF296"/>
    <property type="match status" value="1"/>
</dbReference>
<gene>
    <name evidence="2" type="ORF">AB8S09_11490</name>
</gene>
<keyword evidence="3" id="KW-1185">Reference proteome</keyword>
<organism evidence="2 3">
    <name type="scientific">Clostridium lapidicellarium</name>
    <dbReference type="NCBI Taxonomy" id="3240931"/>
    <lineage>
        <taxon>Bacteria</taxon>
        <taxon>Bacillati</taxon>
        <taxon>Bacillota</taxon>
        <taxon>Clostridia</taxon>
        <taxon>Eubacteriales</taxon>
        <taxon>Clostridiaceae</taxon>
        <taxon>Clostridium</taxon>
    </lineage>
</organism>
<dbReference type="PROSITE" id="PS51742">
    <property type="entry name" value="PPC"/>
    <property type="match status" value="1"/>
</dbReference>
<dbReference type="PANTHER" id="PTHR34988:SF1">
    <property type="entry name" value="DNA-BINDING PROTEIN"/>
    <property type="match status" value="1"/>
</dbReference>
<name>A0ABV4DZF2_9CLOT</name>
<dbReference type="GO" id="GO:0003677">
    <property type="term" value="F:DNA binding"/>
    <property type="evidence" value="ECO:0007669"/>
    <property type="project" value="UniProtKB-KW"/>
</dbReference>
<feature type="domain" description="PPC" evidence="1">
    <location>
        <begin position="4"/>
        <end position="139"/>
    </location>
</feature>
<evidence type="ECO:0000313" key="2">
    <source>
        <dbReference type="EMBL" id="MEY8764255.1"/>
    </source>
</evidence>
<protein>
    <submittedName>
        <fullName evidence="2">PPC domain-containing DNA-binding protein</fullName>
    </submittedName>
</protein>
<dbReference type="Gene3D" id="3.30.1330.80">
    <property type="entry name" value="Hypothetical protein, similar to alpha- acetolactate decarboxylase, domain 2"/>
    <property type="match status" value="1"/>
</dbReference>
<dbReference type="InterPro" id="IPR005175">
    <property type="entry name" value="PPC_dom"/>
</dbReference>
<dbReference type="RefSeq" id="WP_294183734.1">
    <property type="nucleotide sequence ID" value="NZ_JBGFFE010000018.1"/>
</dbReference>
<dbReference type="InterPro" id="IPR025707">
    <property type="entry name" value="DNA_bp_PD1"/>
</dbReference>
<evidence type="ECO:0000259" key="1">
    <source>
        <dbReference type="PROSITE" id="PS51742"/>
    </source>
</evidence>
<keyword evidence="2" id="KW-0238">DNA-binding</keyword>
<accession>A0ABV4DZF2</accession>
<comment type="caution">
    <text evidence="2">The sequence shown here is derived from an EMBL/GenBank/DDBJ whole genome shotgun (WGS) entry which is preliminary data.</text>
</comment>
<dbReference type="PIRSF" id="PIRSF016702">
    <property type="entry name" value="DNA_bp_PD1"/>
    <property type="match status" value="1"/>
</dbReference>
<dbReference type="EMBL" id="JBGFFE010000018">
    <property type="protein sequence ID" value="MEY8764255.1"/>
    <property type="molecule type" value="Genomic_DNA"/>
</dbReference>